<proteinExistence type="predicted"/>
<keyword evidence="3" id="KW-1185">Reference proteome</keyword>
<feature type="region of interest" description="Disordered" evidence="1">
    <location>
        <begin position="453"/>
        <end position="472"/>
    </location>
</feature>
<sequence length="520" mass="55402">MTQYVDTKIRANLTYLGDLEALRNYAAQLESASREATQIVQGWRTAPDTMRYHRNNGMCSFLTAGAPSVTPAEHATLPYDALYGQCLTHADQFTMLATTLHGVSDSLVKAYSLYSQTEQTARRVVNEILEAGIALSPTTALYGLAAVPLLTPIIGLARHGEFTPVSYTNETAWISDGLVAGFTSALTGAAISTSLGKLFTTLGKSKAKLPKNIDWEKYLDSTNLKKLDLAQVFKNLFATDESNATFHKAATLTAPLTSMVHGEGLDVYAITPHAALPKPESIAQAYANVDALTADSTSPGYATVCIQKLADANGKRSWIVTLPDSDNHLDSPCAASQTMQLMSDSSRQRLDSTAVTFVRKAMQDAGVKNGDSVVLIGASQGGLVAASLASGLKGTYSFTHVVTASAPIANHEIPGNTFVTSVEMEGDLMPNLDGAQNPVRESWLTVQGTATNEAGATDTSTPVAGTGSKLERPHGMNYQRAAWENAVQAGSPAVEEHEAHFKQATSGKLVSTMYYQGRLQ</sequence>
<dbReference type="SUPFAM" id="SSF53474">
    <property type="entry name" value="alpha/beta-Hydrolases"/>
    <property type="match status" value="1"/>
</dbReference>
<dbReference type="AlphaFoldDB" id="A0A261F198"/>
<dbReference type="RefSeq" id="WP_094690820.1">
    <property type="nucleotide sequence ID" value="NZ_MWWQ01000005.1"/>
</dbReference>
<dbReference type="Proteomes" id="UP000216454">
    <property type="component" value="Unassembled WGS sequence"/>
</dbReference>
<organism evidence="2 3">
    <name type="scientific">Pseudoscardovia suis</name>
    <dbReference type="NCBI Taxonomy" id="987063"/>
    <lineage>
        <taxon>Bacteria</taxon>
        <taxon>Bacillati</taxon>
        <taxon>Actinomycetota</taxon>
        <taxon>Actinomycetes</taxon>
        <taxon>Bifidobacteriales</taxon>
        <taxon>Bifidobacteriaceae</taxon>
        <taxon>Pseudoscardovia</taxon>
    </lineage>
</organism>
<dbReference type="OrthoDB" id="5095936at2"/>
<name>A0A261F198_9BIFI</name>
<evidence type="ECO:0000313" key="2">
    <source>
        <dbReference type="EMBL" id="OZG52899.1"/>
    </source>
</evidence>
<feature type="compositionally biased region" description="Polar residues" evidence="1">
    <location>
        <begin position="453"/>
        <end position="463"/>
    </location>
</feature>
<accession>A0A261F198</accession>
<protein>
    <recommendedName>
        <fullName evidence="4">Esterase/lipase</fullName>
    </recommendedName>
</protein>
<evidence type="ECO:0000313" key="3">
    <source>
        <dbReference type="Proteomes" id="UP000216454"/>
    </source>
</evidence>
<gene>
    <name evidence="2" type="ORF">PSSU_0517</name>
</gene>
<evidence type="ECO:0008006" key="4">
    <source>
        <dbReference type="Google" id="ProtNLM"/>
    </source>
</evidence>
<dbReference type="Gene3D" id="3.40.50.1820">
    <property type="entry name" value="alpha/beta hydrolase"/>
    <property type="match status" value="1"/>
</dbReference>
<dbReference type="InterPro" id="IPR029058">
    <property type="entry name" value="AB_hydrolase_fold"/>
</dbReference>
<dbReference type="EMBL" id="MWWQ01000005">
    <property type="protein sequence ID" value="OZG52899.1"/>
    <property type="molecule type" value="Genomic_DNA"/>
</dbReference>
<reference evidence="2 3" key="1">
    <citation type="journal article" date="2017" name="BMC Genomics">
        <title>Comparative genomic and phylogenomic analyses of the Bifidobacteriaceae family.</title>
        <authorList>
            <person name="Lugli G.A."/>
            <person name="Milani C."/>
            <person name="Turroni F."/>
            <person name="Duranti S."/>
            <person name="Mancabelli L."/>
            <person name="Mangifesta M."/>
            <person name="Ferrario C."/>
            <person name="Modesto M."/>
            <person name="Mattarelli P."/>
            <person name="Jiri K."/>
            <person name="van Sinderen D."/>
            <person name="Ventura M."/>
        </authorList>
    </citation>
    <scope>NUCLEOTIDE SEQUENCE [LARGE SCALE GENOMIC DNA]</scope>
    <source>
        <strain evidence="2 3">DSM 24744</strain>
    </source>
</reference>
<comment type="caution">
    <text evidence="2">The sequence shown here is derived from an EMBL/GenBank/DDBJ whole genome shotgun (WGS) entry which is preliminary data.</text>
</comment>
<evidence type="ECO:0000256" key="1">
    <source>
        <dbReference type="SAM" id="MobiDB-lite"/>
    </source>
</evidence>